<dbReference type="InterPro" id="IPR003591">
    <property type="entry name" value="Leu-rich_rpt_typical-subtyp"/>
</dbReference>
<comment type="subcellular location">
    <subcellularLocation>
        <location evidence="1">Cell projection</location>
        <location evidence="1">Cilium</location>
    </subcellularLocation>
</comment>
<keyword evidence="2" id="KW-0433">Leucine-rich repeat</keyword>
<dbReference type="Gene3D" id="3.80.10.10">
    <property type="entry name" value="Ribonuclease Inhibitor"/>
    <property type="match status" value="2"/>
</dbReference>
<feature type="compositionally biased region" description="Low complexity" evidence="6">
    <location>
        <begin position="893"/>
        <end position="914"/>
    </location>
</feature>
<proteinExistence type="predicted"/>
<dbReference type="InterPro" id="IPR032675">
    <property type="entry name" value="LRR_dom_sf"/>
</dbReference>
<feature type="compositionally biased region" description="Low complexity" evidence="6">
    <location>
        <begin position="424"/>
        <end position="434"/>
    </location>
</feature>
<feature type="compositionally biased region" description="Basic and acidic residues" evidence="6">
    <location>
        <begin position="11"/>
        <end position="21"/>
    </location>
</feature>
<sequence>MHPSLRTMRKWHADRMERSEDTTGVPVMSPTAITAACLRHDGYESPELNETLYLHFRGFLRIQNLEPYTELRALFLESNSLQRIEGLSHLTSLRALFLQQNAISRIEGLSGLASLATLNLSQNAIERIDAGSLAALPSLTTLNLSRNRIQSADDIAALSECPSVTNLDLSHNDVDDEAVVPLLATLPALACLTLTGNPFLRTMRQFRKTTLAAMPRLAHLDDRPVFEEERVAVAAWKAGGSAAERTARKDYKEELQRRDKAQMEAYREWVARKRLERKAALSDLNAERAARGEAPLDALPPKMRVRYTTTSADGRDEVGDSGVPIRGAGPGAAAAAASSAAAASPAVSAAAVDEPDEEEVAGGGVIRDRSDRRIGRVPGAAEGITAEAAAWRDRIEGGMAEAEGPASSDAGRRTGQEAAASDGPATAAVSAPVAVAPPQPRAEDARDTTGDSVPPCASQGAPSEPAPSVAAAAHGADAGGEDVAAGDADAASAGQQQKDEGEDEGEGEGGSHGDAGGVALGERVTLSDEQNAVYESLRLYARRRGEAVPDSTAGAGGMSRRGAVFGEGASVGGESLTADGGASLASDATIGTSASGVRGGSGAGADPARPGPDGGSTAATVAGSLAASDGGPAGAAVGGEAGIWSAKLDAAVRRLVPAAQFDWRRAASAIQKAVRTGRLPPPPGPTAAGVSLTRAASAFSPEAVRERFAFLSDARAGTQAASAPGSAAAPAADAPTGSSMRRRVAAAGITTADTSMAAGVALASAAARRRAQGERGTLLPEAPESAIPISRLLRGPRFELSAYSDHVRPSSLPSTADFEDDDDSEDEAAAAGSAAHAAAAAAGGVGRLGPAAAAGASEGAAAGSVAPAVLAPLTRESIMQELARSPMREAESASESVAPSTAAVAAPVPVSSPTDFAEHTHVPEEQPAIQADDVDAMD</sequence>
<evidence type="ECO:0000313" key="8">
    <source>
        <dbReference type="Proteomes" id="UP000323011"/>
    </source>
</evidence>
<feature type="region of interest" description="Disordered" evidence="6">
    <location>
        <begin position="309"/>
        <end position="330"/>
    </location>
</feature>
<dbReference type="PANTHER" id="PTHR45973">
    <property type="entry name" value="PROTEIN PHOSPHATASE 1 REGULATORY SUBUNIT SDS22-RELATED"/>
    <property type="match status" value="1"/>
</dbReference>
<evidence type="ECO:0000256" key="2">
    <source>
        <dbReference type="ARBA" id="ARBA00022614"/>
    </source>
</evidence>
<dbReference type="SUPFAM" id="SSF52075">
    <property type="entry name" value="Outer arm dynein light chain 1"/>
    <property type="match status" value="1"/>
</dbReference>
<dbReference type="InterPro" id="IPR050576">
    <property type="entry name" value="Cilia_flagella_integrity"/>
</dbReference>
<evidence type="ECO:0008006" key="9">
    <source>
        <dbReference type="Google" id="ProtNLM"/>
    </source>
</evidence>
<dbReference type="EMBL" id="VLTN01000023">
    <property type="protein sequence ID" value="KAA0152074.1"/>
    <property type="molecule type" value="Genomic_DNA"/>
</dbReference>
<feature type="region of interest" description="Disordered" evidence="6">
    <location>
        <begin position="880"/>
        <end position="938"/>
    </location>
</feature>
<keyword evidence="4" id="KW-0969">Cilium</keyword>
<keyword evidence="5" id="KW-0966">Cell projection</keyword>
<keyword evidence="3" id="KW-0677">Repeat</keyword>
<evidence type="ECO:0000313" key="7">
    <source>
        <dbReference type="EMBL" id="KAA0152074.1"/>
    </source>
</evidence>
<feature type="compositionally biased region" description="Gly residues" evidence="6">
    <location>
        <begin position="508"/>
        <end position="519"/>
    </location>
</feature>
<feature type="compositionally biased region" description="Acidic residues" evidence="6">
    <location>
        <begin position="817"/>
        <end position="828"/>
    </location>
</feature>
<dbReference type="PANTHER" id="PTHR45973:SF9">
    <property type="entry name" value="LEUCINE-RICH REPEAT-CONTAINING PROTEIN 46"/>
    <property type="match status" value="1"/>
</dbReference>
<protein>
    <recommendedName>
        <fullName evidence="9">Dynein assembly factor 1, axonemal homolog</fullName>
    </recommendedName>
</protein>
<dbReference type="AlphaFoldDB" id="A0A5A8CHV7"/>
<keyword evidence="8" id="KW-1185">Reference proteome</keyword>
<evidence type="ECO:0000256" key="6">
    <source>
        <dbReference type="SAM" id="MobiDB-lite"/>
    </source>
</evidence>
<reference evidence="7 8" key="1">
    <citation type="submission" date="2019-07" db="EMBL/GenBank/DDBJ databases">
        <title>Genomes of Cafeteria roenbergensis.</title>
        <authorList>
            <person name="Fischer M.G."/>
            <person name="Hackl T."/>
            <person name="Roman M."/>
        </authorList>
    </citation>
    <scope>NUCLEOTIDE SEQUENCE [LARGE SCALE GENOMIC DNA]</scope>
    <source>
        <strain evidence="7 8">BVI</strain>
    </source>
</reference>
<gene>
    <name evidence="7" type="ORF">FNF29_04188</name>
</gene>
<dbReference type="Proteomes" id="UP000323011">
    <property type="component" value="Unassembled WGS sequence"/>
</dbReference>
<feature type="region of interest" description="Disordered" evidence="6">
    <location>
        <begin position="401"/>
        <end position="531"/>
    </location>
</feature>
<accession>A0A5A8CHV7</accession>
<evidence type="ECO:0000256" key="4">
    <source>
        <dbReference type="ARBA" id="ARBA00023069"/>
    </source>
</evidence>
<feature type="region of interest" description="Disordered" evidence="6">
    <location>
        <begin position="804"/>
        <end position="832"/>
    </location>
</feature>
<feature type="region of interest" description="Disordered" evidence="6">
    <location>
        <begin position="720"/>
        <end position="739"/>
    </location>
</feature>
<feature type="region of interest" description="Disordered" evidence="6">
    <location>
        <begin position="591"/>
        <end position="620"/>
    </location>
</feature>
<evidence type="ECO:0000256" key="5">
    <source>
        <dbReference type="ARBA" id="ARBA00023273"/>
    </source>
</evidence>
<name>A0A5A8CHV7_CAFRO</name>
<dbReference type="SMART" id="SM00365">
    <property type="entry name" value="LRR_SD22"/>
    <property type="match status" value="3"/>
</dbReference>
<feature type="region of interest" description="Disordered" evidence="6">
    <location>
        <begin position="1"/>
        <end position="25"/>
    </location>
</feature>
<dbReference type="PROSITE" id="PS51450">
    <property type="entry name" value="LRR"/>
    <property type="match status" value="3"/>
</dbReference>
<evidence type="ECO:0000256" key="3">
    <source>
        <dbReference type="ARBA" id="ARBA00022737"/>
    </source>
</evidence>
<feature type="compositionally biased region" description="Low complexity" evidence="6">
    <location>
        <begin position="460"/>
        <end position="496"/>
    </location>
</feature>
<dbReference type="Pfam" id="PF13855">
    <property type="entry name" value="LRR_8"/>
    <property type="match status" value="1"/>
</dbReference>
<comment type="caution">
    <text evidence="7">The sequence shown here is derived from an EMBL/GenBank/DDBJ whole genome shotgun (WGS) entry which is preliminary data.</text>
</comment>
<dbReference type="SMART" id="SM00369">
    <property type="entry name" value="LRR_TYP"/>
    <property type="match status" value="3"/>
</dbReference>
<organism evidence="7 8">
    <name type="scientific">Cafeteria roenbergensis</name>
    <name type="common">Marine flagellate</name>
    <dbReference type="NCBI Taxonomy" id="33653"/>
    <lineage>
        <taxon>Eukaryota</taxon>
        <taxon>Sar</taxon>
        <taxon>Stramenopiles</taxon>
        <taxon>Bigyra</taxon>
        <taxon>Opalozoa</taxon>
        <taxon>Bicosoecida</taxon>
        <taxon>Cafeteriaceae</taxon>
        <taxon>Cafeteria</taxon>
    </lineage>
</organism>
<evidence type="ECO:0000256" key="1">
    <source>
        <dbReference type="ARBA" id="ARBA00004138"/>
    </source>
</evidence>
<dbReference type="InterPro" id="IPR001611">
    <property type="entry name" value="Leu-rich_rpt"/>
</dbReference>